<proteinExistence type="predicted"/>
<reference evidence="2 3" key="1">
    <citation type="submission" date="2015-12" db="EMBL/GenBank/DDBJ databases">
        <title>The genome of Folsomia candida.</title>
        <authorList>
            <person name="Faddeeva A."/>
            <person name="Derks M.F."/>
            <person name="Anvar Y."/>
            <person name="Smit S."/>
            <person name="Van Straalen N."/>
            <person name="Roelofs D."/>
        </authorList>
    </citation>
    <scope>NUCLEOTIDE SEQUENCE [LARGE SCALE GENOMIC DNA]</scope>
    <source>
        <strain evidence="2 3">VU population</strain>
        <tissue evidence="2">Whole body</tissue>
    </source>
</reference>
<evidence type="ECO:0008006" key="4">
    <source>
        <dbReference type="Google" id="ProtNLM"/>
    </source>
</evidence>
<keyword evidence="3" id="KW-1185">Reference proteome</keyword>
<evidence type="ECO:0000256" key="1">
    <source>
        <dbReference type="SAM" id="MobiDB-lite"/>
    </source>
</evidence>
<dbReference type="AlphaFoldDB" id="A0A226E9Q1"/>
<feature type="compositionally biased region" description="Basic residues" evidence="1">
    <location>
        <begin position="53"/>
        <end position="64"/>
    </location>
</feature>
<feature type="region of interest" description="Disordered" evidence="1">
    <location>
        <begin position="41"/>
        <end position="83"/>
    </location>
</feature>
<dbReference type="OrthoDB" id="10655261at2759"/>
<sequence>MEGLLHRVEKLEQVVTQIAKWIHFSEVMDFGILGSTKVADRISTTSGNPGSPQRKRKRARRKTKSGGTSRHEVGESCTTDESEIEEEVINVTQNTDLITTNNSAATIVEEVTNLEIVKVEDYAIDVNNDDDANNTTEGERFTIHVDHTADYSPFFAKLSAFELECLRNQSVLLGRMETIESLLLTSLQNKNDADVVSRSWIWPLKTEQEMNKVELWLQQDERHYQHEVLALSKIGGTSESKCVYNTLQWTIAHELALNLRFTNKSGKTSFGDKLIAQLIRDTQNLRNAIKAGSSDVGLTDAKINGHIASWLRQSAEREKSRNKKIAE</sequence>
<dbReference type="EMBL" id="LNIX01000005">
    <property type="protein sequence ID" value="OXA53777.1"/>
    <property type="molecule type" value="Genomic_DNA"/>
</dbReference>
<organism evidence="2 3">
    <name type="scientific">Folsomia candida</name>
    <name type="common">Springtail</name>
    <dbReference type="NCBI Taxonomy" id="158441"/>
    <lineage>
        <taxon>Eukaryota</taxon>
        <taxon>Metazoa</taxon>
        <taxon>Ecdysozoa</taxon>
        <taxon>Arthropoda</taxon>
        <taxon>Hexapoda</taxon>
        <taxon>Collembola</taxon>
        <taxon>Entomobryomorpha</taxon>
        <taxon>Isotomoidea</taxon>
        <taxon>Isotomidae</taxon>
        <taxon>Proisotominae</taxon>
        <taxon>Folsomia</taxon>
    </lineage>
</organism>
<evidence type="ECO:0000313" key="3">
    <source>
        <dbReference type="Proteomes" id="UP000198287"/>
    </source>
</evidence>
<protein>
    <recommendedName>
        <fullName evidence="4">DUF4806 domain-containing protein</fullName>
    </recommendedName>
</protein>
<feature type="compositionally biased region" description="Polar residues" evidence="1">
    <location>
        <begin position="42"/>
        <end position="51"/>
    </location>
</feature>
<accession>A0A226E9Q1</accession>
<dbReference type="Proteomes" id="UP000198287">
    <property type="component" value="Unassembled WGS sequence"/>
</dbReference>
<name>A0A226E9Q1_FOLCA</name>
<gene>
    <name evidence="2" type="ORF">Fcan01_11894</name>
</gene>
<evidence type="ECO:0000313" key="2">
    <source>
        <dbReference type="EMBL" id="OXA53777.1"/>
    </source>
</evidence>
<comment type="caution">
    <text evidence="2">The sequence shown here is derived from an EMBL/GenBank/DDBJ whole genome shotgun (WGS) entry which is preliminary data.</text>
</comment>